<dbReference type="SUPFAM" id="SSF57783">
    <property type="entry name" value="Zinc beta-ribbon"/>
    <property type="match status" value="1"/>
</dbReference>
<dbReference type="PROSITE" id="PS50880">
    <property type="entry name" value="TOPRIM"/>
    <property type="match status" value="1"/>
</dbReference>
<dbReference type="InterPro" id="IPR034151">
    <property type="entry name" value="TOPRIM_DnaG_bac"/>
</dbReference>
<dbReference type="Gene3D" id="3.40.1360.10">
    <property type="match status" value="1"/>
</dbReference>
<evidence type="ECO:0000256" key="6">
    <source>
        <dbReference type="ARBA" id="ARBA00022723"/>
    </source>
</evidence>
<keyword evidence="1" id="KW-0240">DNA-directed RNA polymerase</keyword>
<dbReference type="EMBL" id="JACOOI010000028">
    <property type="protein sequence ID" value="MBC5645227.1"/>
    <property type="molecule type" value="Genomic_DNA"/>
</dbReference>
<keyword evidence="6" id="KW-0479">Metal-binding</keyword>
<keyword evidence="12" id="KW-1185">Reference proteome</keyword>
<evidence type="ECO:0000256" key="8">
    <source>
        <dbReference type="ARBA" id="ARBA00022833"/>
    </source>
</evidence>
<evidence type="ECO:0000313" key="12">
    <source>
        <dbReference type="Proteomes" id="UP000644010"/>
    </source>
</evidence>
<accession>A0ABR7E627</accession>
<feature type="domain" description="Toprim" evidence="10">
    <location>
        <begin position="225"/>
        <end position="306"/>
    </location>
</feature>
<dbReference type="InterPro" id="IPR036977">
    <property type="entry name" value="DNA_primase_Znf_CHC2"/>
</dbReference>
<dbReference type="Proteomes" id="UP000644010">
    <property type="component" value="Unassembled WGS sequence"/>
</dbReference>
<dbReference type="InterPro" id="IPR013264">
    <property type="entry name" value="DNAG_N"/>
</dbReference>
<dbReference type="SUPFAM" id="SSF56731">
    <property type="entry name" value="DNA primase core"/>
    <property type="match status" value="1"/>
</dbReference>
<dbReference type="SMART" id="SM00400">
    <property type="entry name" value="ZnF_CHCC"/>
    <property type="match status" value="1"/>
</dbReference>
<dbReference type="CDD" id="cd03364">
    <property type="entry name" value="TOPRIM_DnaG_primases"/>
    <property type="match status" value="1"/>
</dbReference>
<keyword evidence="2" id="KW-0639">Primosome</keyword>
<evidence type="ECO:0000256" key="2">
    <source>
        <dbReference type="ARBA" id="ARBA00022515"/>
    </source>
</evidence>
<dbReference type="PANTHER" id="PTHR30313">
    <property type="entry name" value="DNA PRIMASE"/>
    <property type="match status" value="1"/>
</dbReference>
<keyword evidence="5" id="KW-0235">DNA replication</keyword>
<dbReference type="Gene3D" id="3.90.580.10">
    <property type="entry name" value="Zinc finger, CHC2-type domain"/>
    <property type="match status" value="1"/>
</dbReference>
<keyword evidence="3" id="KW-0808">Transferase</keyword>
<organism evidence="11 12">
    <name type="scientific">Parabacteroides segnis</name>
    <dbReference type="NCBI Taxonomy" id="2763058"/>
    <lineage>
        <taxon>Bacteria</taxon>
        <taxon>Pseudomonadati</taxon>
        <taxon>Bacteroidota</taxon>
        <taxon>Bacteroidia</taxon>
        <taxon>Bacteroidales</taxon>
        <taxon>Tannerellaceae</taxon>
        <taxon>Parabacteroides</taxon>
    </lineage>
</organism>
<dbReference type="Pfam" id="PF01807">
    <property type="entry name" value="Zn_ribbon_DnaG"/>
    <property type="match status" value="1"/>
</dbReference>
<keyword evidence="8" id="KW-0862">Zinc</keyword>
<evidence type="ECO:0000256" key="5">
    <source>
        <dbReference type="ARBA" id="ARBA00022705"/>
    </source>
</evidence>
<dbReference type="InterPro" id="IPR002694">
    <property type="entry name" value="Znf_CHC2"/>
</dbReference>
<gene>
    <name evidence="11" type="ORF">H8S77_20290</name>
</gene>
<evidence type="ECO:0000256" key="7">
    <source>
        <dbReference type="ARBA" id="ARBA00022771"/>
    </source>
</evidence>
<keyword evidence="4" id="KW-0548">Nucleotidyltransferase</keyword>
<evidence type="ECO:0000313" key="11">
    <source>
        <dbReference type="EMBL" id="MBC5645227.1"/>
    </source>
</evidence>
<dbReference type="InterPro" id="IPR050219">
    <property type="entry name" value="DnaG_primase"/>
</dbReference>
<dbReference type="Pfam" id="PF13155">
    <property type="entry name" value="Toprim_2"/>
    <property type="match status" value="1"/>
</dbReference>
<reference evidence="11 12" key="1">
    <citation type="submission" date="2020-08" db="EMBL/GenBank/DDBJ databases">
        <title>Genome public.</title>
        <authorList>
            <person name="Liu C."/>
            <person name="Sun Q."/>
        </authorList>
    </citation>
    <scope>NUCLEOTIDE SEQUENCE [LARGE SCALE GENOMIC DNA]</scope>
    <source>
        <strain evidence="11 12">BX2</strain>
    </source>
</reference>
<dbReference type="PANTHER" id="PTHR30313:SF2">
    <property type="entry name" value="DNA PRIMASE"/>
    <property type="match status" value="1"/>
</dbReference>
<proteinExistence type="predicted"/>
<name>A0ABR7E627_9BACT</name>
<evidence type="ECO:0000259" key="10">
    <source>
        <dbReference type="PROSITE" id="PS50880"/>
    </source>
</evidence>
<evidence type="ECO:0000256" key="1">
    <source>
        <dbReference type="ARBA" id="ARBA00022478"/>
    </source>
</evidence>
<dbReference type="SMART" id="SM00493">
    <property type="entry name" value="TOPRIM"/>
    <property type="match status" value="1"/>
</dbReference>
<evidence type="ECO:0000256" key="4">
    <source>
        <dbReference type="ARBA" id="ARBA00022695"/>
    </source>
</evidence>
<dbReference type="InterPro" id="IPR006171">
    <property type="entry name" value="TOPRIM_dom"/>
</dbReference>
<sequence length="500" mass="56872">MIKIEIEQLKASYPIEEVIGKTVKLERKGINYVGHCPFHEDHHPSLVVNPQKQTFRCFACGEHGDVIEFIEKTEHCNFMEAVGKLKIENGELKINKKNANPVDRDSDAKQFSISNSQFSIKKNLQFFSSLLPYACGYTELTPAYLDFEVGQSPVNVPKEWYAMRNRVIFPIRNEAGELIAFAARRLTDNNSEEPKYINTSTANGYKKSENLYALHRAKEAIAGKDFVFVVEGYKDAIAMHAAGFSNTVALCGTALTAGQIALLKKYTNRICLLLDGDKPGREAARKISLLLNPHSVEVQTIFLPEGEDPDSLFRRSGKEAFVSLIDKFLSKPHLSEEMLLTACLLFPETLYMFKGSSCLFTELVKSILQTDDLLFENKENRMILEHLGTGNPEPELTPALKSIVNELHTEYDQLVYNEKEQFGLLYPEASNILNIYLTRLLFLYLENRILQEIQKSVHRLLETDPKKKEIRLDILVNIAKRREQLRHVSENLDRPGAVWG</sequence>
<evidence type="ECO:0000256" key="3">
    <source>
        <dbReference type="ARBA" id="ARBA00022679"/>
    </source>
</evidence>
<dbReference type="InterPro" id="IPR037068">
    <property type="entry name" value="DNA_primase_core_N_sf"/>
</dbReference>
<evidence type="ECO:0000256" key="9">
    <source>
        <dbReference type="ARBA" id="ARBA00023163"/>
    </source>
</evidence>
<dbReference type="Gene3D" id="3.90.980.10">
    <property type="entry name" value="DNA primase, catalytic core, N-terminal domain"/>
    <property type="match status" value="1"/>
</dbReference>
<keyword evidence="7" id="KW-0863">Zinc-finger</keyword>
<comment type="caution">
    <text evidence="11">The sequence shown here is derived from an EMBL/GenBank/DDBJ whole genome shotgun (WGS) entry which is preliminary data.</text>
</comment>
<keyword evidence="9" id="KW-0804">Transcription</keyword>
<dbReference type="RefSeq" id="WP_186960953.1">
    <property type="nucleotide sequence ID" value="NZ_JACOOI010000028.1"/>
</dbReference>
<dbReference type="Pfam" id="PF08275">
    <property type="entry name" value="DNAG_N"/>
    <property type="match status" value="1"/>
</dbReference>
<protein>
    <submittedName>
        <fullName evidence="11">Toprim domain-containing protein</fullName>
    </submittedName>
</protein>